<accession>A0A1M5FB63</accession>
<keyword evidence="3" id="KW-1185">Reference proteome</keyword>
<dbReference type="SUPFAM" id="SSF47336">
    <property type="entry name" value="ACP-like"/>
    <property type="match status" value="1"/>
</dbReference>
<dbReference type="Proteomes" id="UP000184501">
    <property type="component" value="Unassembled WGS sequence"/>
</dbReference>
<name>A0A1M5FB63_STRHI</name>
<dbReference type="Pfam" id="PF00550">
    <property type="entry name" value="PP-binding"/>
    <property type="match status" value="1"/>
</dbReference>
<evidence type="ECO:0000313" key="3">
    <source>
        <dbReference type="Proteomes" id="UP000184501"/>
    </source>
</evidence>
<dbReference type="Gene3D" id="1.10.1200.10">
    <property type="entry name" value="ACP-like"/>
    <property type="match status" value="1"/>
</dbReference>
<proteinExistence type="predicted"/>
<dbReference type="InterPro" id="IPR009081">
    <property type="entry name" value="PP-bd_ACP"/>
</dbReference>
<evidence type="ECO:0000259" key="1">
    <source>
        <dbReference type="Pfam" id="PF00550"/>
    </source>
</evidence>
<dbReference type="AlphaFoldDB" id="A0A1M5FB63"/>
<dbReference type="EMBL" id="FQVN01000005">
    <property type="protein sequence ID" value="SHF88301.1"/>
    <property type="molecule type" value="Genomic_DNA"/>
</dbReference>
<organism evidence="2 3">
    <name type="scientific">Streptoalloteichus hindustanus</name>
    <dbReference type="NCBI Taxonomy" id="2017"/>
    <lineage>
        <taxon>Bacteria</taxon>
        <taxon>Bacillati</taxon>
        <taxon>Actinomycetota</taxon>
        <taxon>Actinomycetes</taxon>
        <taxon>Pseudonocardiales</taxon>
        <taxon>Pseudonocardiaceae</taxon>
        <taxon>Streptoalloteichus</taxon>
    </lineage>
</organism>
<gene>
    <name evidence="2" type="ORF">SAMN05444320_105337</name>
</gene>
<protein>
    <submittedName>
        <fullName evidence="2">Acyl carrier protein</fullName>
    </submittedName>
</protein>
<sequence length="112" mass="12604">MSRPKAVSQPRTVPRHQTTERVSLVAEDVLAALREYVLRHVLKDDHVEIDGRTPLLEWGVLNSLTTAELVAHIRTRFDVLVPPEKVHGAHFRNLDAVTALVVDLHGERAVHN</sequence>
<dbReference type="STRING" id="2017.SAMN05444320_105337"/>
<dbReference type="InterPro" id="IPR036736">
    <property type="entry name" value="ACP-like_sf"/>
</dbReference>
<evidence type="ECO:0000313" key="2">
    <source>
        <dbReference type="EMBL" id="SHF88301.1"/>
    </source>
</evidence>
<feature type="domain" description="Carrier" evidence="1">
    <location>
        <begin position="38"/>
        <end position="86"/>
    </location>
</feature>
<reference evidence="2 3" key="1">
    <citation type="submission" date="2016-11" db="EMBL/GenBank/DDBJ databases">
        <authorList>
            <person name="Jaros S."/>
            <person name="Januszkiewicz K."/>
            <person name="Wedrychowicz H."/>
        </authorList>
    </citation>
    <scope>NUCLEOTIDE SEQUENCE [LARGE SCALE GENOMIC DNA]</scope>
    <source>
        <strain evidence="2 3">DSM 44523</strain>
    </source>
</reference>